<gene>
    <name evidence="4" type="ORF">UN64_11470</name>
</gene>
<organism evidence="4 5">
    <name type="scientific">Fictibacillus arsenicus</name>
    <dbReference type="NCBI Taxonomy" id="255247"/>
    <lineage>
        <taxon>Bacteria</taxon>
        <taxon>Bacillati</taxon>
        <taxon>Bacillota</taxon>
        <taxon>Bacilli</taxon>
        <taxon>Bacillales</taxon>
        <taxon>Fictibacillaceae</taxon>
        <taxon>Fictibacillus</taxon>
    </lineage>
</organism>
<dbReference type="GO" id="GO:0008080">
    <property type="term" value="F:N-acetyltransferase activity"/>
    <property type="evidence" value="ECO:0007669"/>
    <property type="project" value="InterPro"/>
</dbReference>
<dbReference type="CDD" id="cd04301">
    <property type="entry name" value="NAT_SF"/>
    <property type="match status" value="2"/>
</dbReference>
<sequence length="295" mass="33509">MNIVPTSVLDKEKIDCFFIKHWGSLEMVISSGTFQCNELDGFAVLNESEQIIGLITYIFHAEICEIISLDSLVEKYGIGSSLIDKVEQIAQKRSISQIKVITTNDNLHALSFYQKRGYQIVEVLVNAVEQARKSKPEIPFTTENGIPIRDEIVLQKSLGVDQVLKGDIKYVMNDNSLTAEVFLLLVNGVWQGDYNETLTHIALQKTMNITAWQNDRLVGCVRILTDGYFFGTISEILVLPEFQKMRIGKQLMELAWEASPTSLFLGAQPGKEPFFEKLDYTKGIQSYQKKKERRK</sequence>
<dbReference type="EMBL" id="MQMF01000002">
    <property type="protein sequence ID" value="OOE12677.1"/>
    <property type="molecule type" value="Genomic_DNA"/>
</dbReference>
<dbReference type="GO" id="GO:0005737">
    <property type="term" value="C:cytoplasm"/>
    <property type="evidence" value="ECO:0007669"/>
    <property type="project" value="TreeGrafter"/>
</dbReference>
<dbReference type="SUPFAM" id="SSF55729">
    <property type="entry name" value="Acyl-CoA N-acyltransferases (Nat)"/>
    <property type="match status" value="2"/>
</dbReference>
<keyword evidence="1" id="KW-0808">Transferase</keyword>
<evidence type="ECO:0000259" key="3">
    <source>
        <dbReference type="PROSITE" id="PS51186"/>
    </source>
</evidence>
<dbReference type="Pfam" id="PF00583">
    <property type="entry name" value="Acetyltransf_1"/>
    <property type="match status" value="1"/>
</dbReference>
<comment type="caution">
    <text evidence="4">The sequence shown here is derived from an EMBL/GenBank/DDBJ whole genome shotgun (WGS) entry which is preliminary data.</text>
</comment>
<evidence type="ECO:0000256" key="1">
    <source>
        <dbReference type="ARBA" id="ARBA00022679"/>
    </source>
</evidence>
<evidence type="ECO:0000256" key="2">
    <source>
        <dbReference type="ARBA" id="ARBA00023315"/>
    </source>
</evidence>
<accession>A0A1V3G8S6</accession>
<dbReference type="Pfam" id="PF13673">
    <property type="entry name" value="Acetyltransf_10"/>
    <property type="match status" value="1"/>
</dbReference>
<name>A0A1V3G8S6_9BACL</name>
<dbReference type="PANTHER" id="PTHR43626">
    <property type="entry name" value="ACYL-COA N-ACYLTRANSFERASE"/>
    <property type="match status" value="1"/>
</dbReference>
<evidence type="ECO:0000313" key="5">
    <source>
        <dbReference type="Proteomes" id="UP000188597"/>
    </source>
</evidence>
<feature type="domain" description="N-acetyltransferase" evidence="3">
    <location>
        <begin position="1"/>
        <end position="136"/>
    </location>
</feature>
<dbReference type="AlphaFoldDB" id="A0A1V3G8S6"/>
<dbReference type="PANTHER" id="PTHR43626:SF4">
    <property type="entry name" value="GCN5-RELATED N-ACETYLTRANSFERASE 2, CHLOROPLASTIC"/>
    <property type="match status" value="1"/>
</dbReference>
<reference evidence="4 5" key="1">
    <citation type="submission" date="2016-11" db="EMBL/GenBank/DDBJ databases">
        <authorList>
            <person name="Jaros S."/>
            <person name="Januszkiewicz K."/>
            <person name="Wedrychowicz H."/>
        </authorList>
    </citation>
    <scope>NUCLEOTIDE SEQUENCE [LARGE SCALE GENOMIC DNA]</scope>
    <source>
        <strain evidence="4 5">Con a/3</strain>
    </source>
</reference>
<dbReference type="PROSITE" id="PS51186">
    <property type="entry name" value="GNAT"/>
    <property type="match status" value="2"/>
</dbReference>
<proteinExistence type="predicted"/>
<dbReference type="InterPro" id="IPR045039">
    <property type="entry name" value="NSI-like"/>
</dbReference>
<dbReference type="InterPro" id="IPR016181">
    <property type="entry name" value="Acyl_CoA_acyltransferase"/>
</dbReference>
<dbReference type="InterPro" id="IPR000182">
    <property type="entry name" value="GNAT_dom"/>
</dbReference>
<dbReference type="Proteomes" id="UP000188597">
    <property type="component" value="Unassembled WGS sequence"/>
</dbReference>
<evidence type="ECO:0000313" key="4">
    <source>
        <dbReference type="EMBL" id="OOE12677.1"/>
    </source>
</evidence>
<protein>
    <recommendedName>
        <fullName evidence="3">N-acetyltransferase domain-containing protein</fullName>
    </recommendedName>
</protein>
<feature type="domain" description="N-acetyltransferase" evidence="3">
    <location>
        <begin position="170"/>
        <end position="295"/>
    </location>
</feature>
<keyword evidence="2" id="KW-0012">Acyltransferase</keyword>
<dbReference type="Gene3D" id="3.40.630.30">
    <property type="match status" value="2"/>
</dbReference>